<proteinExistence type="inferred from homology"/>
<sequence>FSYLTRSHESALEFDLSKAKERSMDNPVYYVQYAHARVKSLLAQALGRGVRVGAFHATDFAPLTEPAERSLIRLMAQFSGVLHRAAESFEVHPLTDYLTALAGAYHHYYFHHRILSSEEADRPVMMARIGLSTAAGRILAAGLSLLGVRAPDSM</sequence>
<reference evidence="5" key="2">
    <citation type="journal article" date="2014" name="ISME J.">
        <title>Microbial stratification in low pH oxic and suboxic macroscopic growths along an acid mine drainage.</title>
        <authorList>
            <person name="Mendez-Garcia C."/>
            <person name="Mesa V."/>
            <person name="Sprenger R.R."/>
            <person name="Richter M."/>
            <person name="Diez M.S."/>
            <person name="Solano J."/>
            <person name="Bargiela R."/>
            <person name="Golyshina O.V."/>
            <person name="Manteca A."/>
            <person name="Ramos J.L."/>
            <person name="Gallego J.R."/>
            <person name="Llorente I."/>
            <person name="Martins Dos Santos V.A."/>
            <person name="Jensen O.N."/>
            <person name="Pelaez A.I."/>
            <person name="Sanchez J."/>
            <person name="Ferrer M."/>
        </authorList>
    </citation>
    <scope>NUCLEOTIDE SEQUENCE</scope>
</reference>
<name>T1C811_9ZZZZ</name>
<dbReference type="InterPro" id="IPR009080">
    <property type="entry name" value="tRNAsynth_Ia_anticodon-bd"/>
</dbReference>
<feature type="non-terminal residue" evidence="5">
    <location>
        <position position="1"/>
    </location>
</feature>
<organism evidence="5">
    <name type="scientific">mine drainage metagenome</name>
    <dbReference type="NCBI Taxonomy" id="410659"/>
    <lineage>
        <taxon>unclassified sequences</taxon>
        <taxon>metagenomes</taxon>
        <taxon>ecological metagenomes</taxon>
    </lineage>
</organism>
<comment type="caution">
    <text evidence="5">The sequence shown here is derived from an EMBL/GenBank/DDBJ whole genome shotgun (WGS) entry which is preliminary data.</text>
</comment>
<dbReference type="AlphaFoldDB" id="T1C811"/>
<dbReference type="GO" id="GO:0005524">
    <property type="term" value="F:ATP binding"/>
    <property type="evidence" value="ECO:0007669"/>
    <property type="project" value="InterPro"/>
</dbReference>
<gene>
    <name evidence="5" type="ORF">B1A_09681</name>
</gene>
<dbReference type="Gene3D" id="3.40.50.620">
    <property type="entry name" value="HUPs"/>
    <property type="match status" value="1"/>
</dbReference>
<dbReference type="GO" id="GO:0006420">
    <property type="term" value="P:arginyl-tRNA aminoacylation"/>
    <property type="evidence" value="ECO:0007669"/>
    <property type="project" value="InterPro"/>
</dbReference>
<protein>
    <recommendedName>
        <fullName evidence="2">arginine--tRNA ligase</fullName>
        <ecNumber evidence="2">6.1.1.19</ecNumber>
    </recommendedName>
</protein>
<evidence type="ECO:0000313" key="5">
    <source>
        <dbReference type="EMBL" id="EQD61499.1"/>
    </source>
</evidence>
<dbReference type="Gene3D" id="1.10.730.10">
    <property type="entry name" value="Isoleucyl-tRNA Synthetase, Domain 1"/>
    <property type="match status" value="1"/>
</dbReference>
<evidence type="ECO:0000256" key="2">
    <source>
        <dbReference type="ARBA" id="ARBA00012837"/>
    </source>
</evidence>
<feature type="domain" description="DALR anticodon binding" evidence="4">
    <location>
        <begin position="31"/>
        <end position="154"/>
    </location>
</feature>
<comment type="similarity">
    <text evidence="1">Belongs to the class-I aminoacyl-tRNA synthetase family.</text>
</comment>
<dbReference type="InterPro" id="IPR014729">
    <property type="entry name" value="Rossmann-like_a/b/a_fold"/>
</dbReference>
<dbReference type="InterPro" id="IPR001278">
    <property type="entry name" value="Arg-tRNA-ligase"/>
</dbReference>
<dbReference type="SMART" id="SM00836">
    <property type="entry name" value="DALR_1"/>
    <property type="match status" value="1"/>
</dbReference>
<evidence type="ECO:0000259" key="4">
    <source>
        <dbReference type="SMART" id="SM00836"/>
    </source>
</evidence>
<dbReference type="EC" id="6.1.1.19" evidence="2"/>
<dbReference type="Pfam" id="PF05746">
    <property type="entry name" value="DALR_1"/>
    <property type="match status" value="1"/>
</dbReference>
<dbReference type="SUPFAM" id="SSF47323">
    <property type="entry name" value="Anticodon-binding domain of a subclass of class I aminoacyl-tRNA synthetases"/>
    <property type="match status" value="1"/>
</dbReference>
<dbReference type="GO" id="GO:0004814">
    <property type="term" value="F:arginine-tRNA ligase activity"/>
    <property type="evidence" value="ECO:0007669"/>
    <property type="project" value="UniProtKB-EC"/>
</dbReference>
<dbReference type="PANTHER" id="PTHR11956">
    <property type="entry name" value="ARGINYL-TRNA SYNTHETASE"/>
    <property type="match status" value="1"/>
</dbReference>
<dbReference type="PANTHER" id="PTHR11956:SF5">
    <property type="entry name" value="ARGININE--TRNA LIGASE, CYTOPLASMIC"/>
    <property type="match status" value="1"/>
</dbReference>
<evidence type="ECO:0000256" key="3">
    <source>
        <dbReference type="ARBA" id="ARBA00049339"/>
    </source>
</evidence>
<dbReference type="InterPro" id="IPR008909">
    <property type="entry name" value="DALR_anticod-bd"/>
</dbReference>
<dbReference type="EMBL" id="AUZX01006908">
    <property type="protein sequence ID" value="EQD61499.1"/>
    <property type="molecule type" value="Genomic_DNA"/>
</dbReference>
<evidence type="ECO:0000256" key="1">
    <source>
        <dbReference type="ARBA" id="ARBA00005594"/>
    </source>
</evidence>
<comment type="catalytic activity">
    <reaction evidence="3">
        <text>tRNA(Arg) + L-arginine + ATP = L-arginyl-tRNA(Arg) + AMP + diphosphate</text>
        <dbReference type="Rhea" id="RHEA:20301"/>
        <dbReference type="Rhea" id="RHEA-COMP:9658"/>
        <dbReference type="Rhea" id="RHEA-COMP:9673"/>
        <dbReference type="ChEBI" id="CHEBI:30616"/>
        <dbReference type="ChEBI" id="CHEBI:32682"/>
        <dbReference type="ChEBI" id="CHEBI:33019"/>
        <dbReference type="ChEBI" id="CHEBI:78442"/>
        <dbReference type="ChEBI" id="CHEBI:78513"/>
        <dbReference type="ChEBI" id="CHEBI:456215"/>
        <dbReference type="EC" id="6.1.1.19"/>
    </reaction>
</comment>
<keyword evidence="5" id="KW-0436">Ligase</keyword>
<reference evidence="5" key="1">
    <citation type="submission" date="2013-08" db="EMBL/GenBank/DDBJ databases">
        <authorList>
            <person name="Mendez C."/>
            <person name="Richter M."/>
            <person name="Ferrer M."/>
            <person name="Sanchez J."/>
        </authorList>
    </citation>
    <scope>NUCLEOTIDE SEQUENCE</scope>
</reference>
<keyword evidence="5" id="KW-0030">Aminoacyl-tRNA synthetase</keyword>
<accession>T1C811</accession>